<keyword evidence="2" id="KW-1133">Transmembrane helix</keyword>
<reference evidence="4 5" key="1">
    <citation type="journal article" date="2010" name="Nature">
        <title>Nitrite-driven anaerobic methane oxidation by oxygenic bacteria.</title>
        <authorList>
            <person name="Ettwig K.F."/>
            <person name="Butler M.K."/>
            <person name="Le Paslier D."/>
            <person name="Pelletier E."/>
            <person name="Mangenot S."/>
            <person name="Kuypers M.M.M."/>
            <person name="Schreiber F."/>
            <person name="Dutilh B.E."/>
            <person name="Zedelius J."/>
            <person name="de Beer D."/>
            <person name="Gloerich J."/>
            <person name="Wessels H.J.C.T."/>
            <person name="van Allen T."/>
            <person name="Luesken F."/>
            <person name="Wu M."/>
            <person name="van de Pas-Schoonen K.T."/>
            <person name="Op den Camp H.J.M."/>
            <person name="Janssen-Megens E.M."/>
            <person name="Francoijs K-J."/>
            <person name="Stunnenberg H."/>
            <person name="Weissenbach J."/>
            <person name="Jetten M.S.M."/>
            <person name="Strous M."/>
        </authorList>
    </citation>
    <scope>NUCLEOTIDE SEQUENCE [LARGE SCALE GENOMIC DNA]</scope>
</reference>
<protein>
    <recommendedName>
        <fullName evidence="6">Gram-positive cocci surface proteins LPxTG domain-containing protein</fullName>
    </recommendedName>
</protein>
<dbReference type="Proteomes" id="UP000006898">
    <property type="component" value="Chromosome"/>
</dbReference>
<sequence>MKQCVSIGVVALMAVMGASQAWAHGGGGMGGITENDLCSREKGQYLIHFSAYQHGTADRASQLAQLKELKDADLRRYVDAMKEEFQSYCRDIPRTGKATLTFDLISDALRKTPVAVRVVEATEREDAQTVLYIPQQVYPSGVVRAETDFGKAGKYRAVLEVEEQGARSRAGGDAPEAVSHSHDGAEQHTSTAEEEAYHAHDSTFSFPFTVGLKTPRGGGARGPSMMSNPAILVMTVAGVGIGAVLYVRRKKKAA</sequence>
<keyword evidence="2" id="KW-0812">Transmembrane</keyword>
<evidence type="ECO:0000313" key="4">
    <source>
        <dbReference type="EMBL" id="CBE69515.1"/>
    </source>
</evidence>
<evidence type="ECO:0000256" key="1">
    <source>
        <dbReference type="SAM" id="MobiDB-lite"/>
    </source>
</evidence>
<evidence type="ECO:0000256" key="3">
    <source>
        <dbReference type="SAM" id="SignalP"/>
    </source>
</evidence>
<evidence type="ECO:0000256" key="2">
    <source>
        <dbReference type="SAM" id="Phobius"/>
    </source>
</evidence>
<accession>D5MJD7</accession>
<feature type="chain" id="PRO_5003074338" description="Gram-positive cocci surface proteins LPxTG domain-containing protein" evidence="3">
    <location>
        <begin position="24"/>
        <end position="254"/>
    </location>
</feature>
<keyword evidence="2" id="KW-0472">Membrane</keyword>
<name>D5MJD7_METO1</name>
<dbReference type="AlphaFoldDB" id="D5MJD7"/>
<gene>
    <name evidence="4" type="ORF">DAMO_2446</name>
</gene>
<feature type="signal peptide" evidence="3">
    <location>
        <begin position="1"/>
        <end position="23"/>
    </location>
</feature>
<organism evidence="4 5">
    <name type="scientific">Methylomirabilis oxygeniifera</name>
    <dbReference type="NCBI Taxonomy" id="671143"/>
    <lineage>
        <taxon>Bacteria</taxon>
        <taxon>Candidatus Methylomirabilota</taxon>
        <taxon>Candidatus Methylomirabilia</taxon>
        <taxon>Candidatus Methylomirabilales</taxon>
        <taxon>Candidatus Methylomirabilaceae</taxon>
        <taxon>Candidatus Methylomirabilis</taxon>
    </lineage>
</organism>
<proteinExistence type="predicted"/>
<feature type="region of interest" description="Disordered" evidence="1">
    <location>
        <begin position="164"/>
        <end position="198"/>
    </location>
</feature>
<evidence type="ECO:0000313" key="5">
    <source>
        <dbReference type="Proteomes" id="UP000006898"/>
    </source>
</evidence>
<dbReference type="KEGG" id="mox:DAMO_2446"/>
<feature type="transmembrane region" description="Helical" evidence="2">
    <location>
        <begin position="230"/>
        <end position="247"/>
    </location>
</feature>
<evidence type="ECO:0008006" key="6">
    <source>
        <dbReference type="Google" id="ProtNLM"/>
    </source>
</evidence>
<dbReference type="EMBL" id="FP565575">
    <property type="protein sequence ID" value="CBE69515.1"/>
    <property type="molecule type" value="Genomic_DNA"/>
</dbReference>
<keyword evidence="3" id="KW-0732">Signal</keyword>
<dbReference type="HOGENOM" id="CLU_1072355_0_0_0"/>
<dbReference type="STRING" id="671143.DAMO_2446"/>